<accession>A0A4R6Y471</accession>
<dbReference type="RefSeq" id="WP_133676403.1">
    <property type="nucleotide sequence ID" value="NZ_SNZF01000064.1"/>
</dbReference>
<reference evidence="1 2" key="1">
    <citation type="submission" date="2019-03" db="EMBL/GenBank/DDBJ databases">
        <title>Genomic Encyclopedia of Type Strains, Phase IV (KMG-IV): sequencing the most valuable type-strain genomes for metagenomic binning, comparative biology and taxonomic classification.</title>
        <authorList>
            <person name="Goeker M."/>
        </authorList>
    </citation>
    <scope>NUCLEOTIDE SEQUENCE [LARGE SCALE GENOMIC DNA]</scope>
    <source>
        <strain evidence="1 2">DSM 11603</strain>
    </source>
</reference>
<sequence length="179" mass="19328">MIDLNEKALAVMDAISDIEREVESDTNGFWTARTVIAAIRAYLEAATPPDELSGNPGELIDKMADAIRGDTVLDDTPWETLSEDRKVGWRGDAERALAVVKEYLTSQAATALRLSAGGGVPEGWKLVPVDPTPEMLGAFWRQKNCGTQEVGERGPHTDDCSAYRAMLAASPTVEAGHVE</sequence>
<dbReference type="Proteomes" id="UP000294958">
    <property type="component" value="Unassembled WGS sequence"/>
</dbReference>
<comment type="caution">
    <text evidence="1">The sequence shown here is derived from an EMBL/GenBank/DDBJ whole genome shotgun (WGS) entry which is preliminary data.</text>
</comment>
<evidence type="ECO:0000313" key="2">
    <source>
        <dbReference type="Proteomes" id="UP000294958"/>
    </source>
</evidence>
<name>A0A4R6Y471_9HYPH</name>
<proteinExistence type="predicted"/>
<organism evidence="1 2">
    <name type="scientific">Aquamicrobium defluvii</name>
    <dbReference type="NCBI Taxonomy" id="69279"/>
    <lineage>
        <taxon>Bacteria</taxon>
        <taxon>Pseudomonadati</taxon>
        <taxon>Pseudomonadota</taxon>
        <taxon>Alphaproteobacteria</taxon>
        <taxon>Hyphomicrobiales</taxon>
        <taxon>Phyllobacteriaceae</taxon>
        <taxon>Aquamicrobium</taxon>
    </lineage>
</organism>
<evidence type="ECO:0000313" key="1">
    <source>
        <dbReference type="EMBL" id="TDR27815.1"/>
    </source>
</evidence>
<keyword evidence="2" id="KW-1185">Reference proteome</keyword>
<gene>
    <name evidence="1" type="ORF">DES43_1645</name>
</gene>
<dbReference type="EMBL" id="SNZF01000064">
    <property type="protein sequence ID" value="TDR27815.1"/>
    <property type="molecule type" value="Genomic_DNA"/>
</dbReference>
<dbReference type="OrthoDB" id="8457148at2"/>
<dbReference type="AlphaFoldDB" id="A0A4R6Y471"/>
<protein>
    <submittedName>
        <fullName evidence="1">Uncharacterized protein</fullName>
    </submittedName>
</protein>